<evidence type="ECO:0000256" key="2">
    <source>
        <dbReference type="ARBA" id="ARBA00022801"/>
    </source>
</evidence>
<dbReference type="RefSeq" id="WP_174496526.1">
    <property type="nucleotide sequence ID" value="NZ_CADDWK010000008.1"/>
</dbReference>
<dbReference type="InterPro" id="IPR023485">
    <property type="entry name" value="Ptyr_pPase"/>
</dbReference>
<dbReference type="Gene3D" id="3.40.50.2300">
    <property type="match status" value="1"/>
</dbReference>
<keyword evidence="2 7" id="KW-0378">Hydrolase</keyword>
<keyword evidence="5" id="KW-0175">Coiled coil</keyword>
<comment type="similarity">
    <text evidence="1">Belongs to the low molecular weight phosphotyrosine protein phosphatase family.</text>
</comment>
<dbReference type="CDD" id="cd16344">
    <property type="entry name" value="LMWPAP"/>
    <property type="match status" value="1"/>
</dbReference>
<feature type="active site" evidence="4">
    <location>
        <position position="14"/>
    </location>
</feature>
<evidence type="ECO:0000256" key="4">
    <source>
        <dbReference type="PIRSR" id="PIRSR617867-1"/>
    </source>
</evidence>
<proteinExistence type="inferred from homology"/>
<evidence type="ECO:0000313" key="8">
    <source>
        <dbReference type="Proteomes" id="UP000581688"/>
    </source>
</evidence>
<feature type="domain" description="Phosphotyrosine protein phosphatase I" evidence="6">
    <location>
        <begin position="2"/>
        <end position="194"/>
    </location>
</feature>
<dbReference type="PRINTS" id="PR00719">
    <property type="entry name" value="LMWPTPASE"/>
</dbReference>
<dbReference type="InterPro" id="IPR050438">
    <property type="entry name" value="LMW_PTPase"/>
</dbReference>
<dbReference type="SMART" id="SM00226">
    <property type="entry name" value="LMWPc"/>
    <property type="match status" value="1"/>
</dbReference>
<evidence type="ECO:0000259" key="6">
    <source>
        <dbReference type="SMART" id="SM00226"/>
    </source>
</evidence>
<protein>
    <submittedName>
        <fullName evidence="7">Protein-tyrosine phosphatase</fullName>
        <ecNumber evidence="7">3.1.3.48</ecNumber>
    </submittedName>
</protein>
<dbReference type="InterPro" id="IPR036196">
    <property type="entry name" value="Ptyr_pPase_sf"/>
</dbReference>
<dbReference type="EC" id="3.1.3.48" evidence="7"/>
<feature type="coiled-coil region" evidence="5">
    <location>
        <begin position="114"/>
        <end position="194"/>
    </location>
</feature>
<dbReference type="Pfam" id="PF01451">
    <property type="entry name" value="LMWPc"/>
    <property type="match status" value="1"/>
</dbReference>
<evidence type="ECO:0000256" key="3">
    <source>
        <dbReference type="ARBA" id="ARBA00022912"/>
    </source>
</evidence>
<gene>
    <name evidence="7" type="ORF">HNQ94_002390</name>
</gene>
<dbReference type="Proteomes" id="UP000581688">
    <property type="component" value="Unassembled WGS sequence"/>
</dbReference>
<keyword evidence="3" id="KW-0904">Protein phosphatase</keyword>
<evidence type="ECO:0000256" key="1">
    <source>
        <dbReference type="ARBA" id="ARBA00011063"/>
    </source>
</evidence>
<feature type="active site" description="Nucleophile" evidence="4">
    <location>
        <position position="8"/>
    </location>
</feature>
<dbReference type="EMBL" id="JACHGH010000006">
    <property type="protein sequence ID" value="MBB6453939.1"/>
    <property type="molecule type" value="Genomic_DNA"/>
</dbReference>
<keyword evidence="8" id="KW-1185">Reference proteome</keyword>
<evidence type="ECO:0000313" key="7">
    <source>
        <dbReference type="EMBL" id="MBB6453939.1"/>
    </source>
</evidence>
<organism evidence="7 8">
    <name type="scientific">Salirhabdus euzebyi</name>
    <dbReference type="NCBI Taxonomy" id="394506"/>
    <lineage>
        <taxon>Bacteria</taxon>
        <taxon>Bacillati</taxon>
        <taxon>Bacillota</taxon>
        <taxon>Bacilli</taxon>
        <taxon>Bacillales</taxon>
        <taxon>Bacillaceae</taxon>
        <taxon>Salirhabdus</taxon>
    </lineage>
</organism>
<dbReference type="InterPro" id="IPR017867">
    <property type="entry name" value="Tyr_phospatase_low_mol_wt"/>
</dbReference>
<name>A0A841Q621_9BACI</name>
<evidence type="ECO:0000256" key="5">
    <source>
        <dbReference type="SAM" id="Coils"/>
    </source>
</evidence>
<reference evidence="7 8" key="1">
    <citation type="submission" date="2020-08" db="EMBL/GenBank/DDBJ databases">
        <title>Genomic Encyclopedia of Type Strains, Phase IV (KMG-IV): sequencing the most valuable type-strain genomes for metagenomic binning, comparative biology and taxonomic classification.</title>
        <authorList>
            <person name="Goeker M."/>
        </authorList>
    </citation>
    <scope>NUCLEOTIDE SEQUENCE [LARGE SCALE GENOMIC DNA]</scope>
    <source>
        <strain evidence="7 8">DSM 19612</strain>
    </source>
</reference>
<dbReference type="PANTHER" id="PTHR11717:SF31">
    <property type="entry name" value="LOW MOLECULAR WEIGHT PROTEIN-TYROSINE-PHOSPHATASE ETP-RELATED"/>
    <property type="match status" value="1"/>
</dbReference>
<comment type="caution">
    <text evidence="7">The sequence shown here is derived from an EMBL/GenBank/DDBJ whole genome shotgun (WGS) entry which is preliminary data.</text>
</comment>
<dbReference type="SUPFAM" id="SSF52788">
    <property type="entry name" value="Phosphotyrosine protein phosphatases I"/>
    <property type="match status" value="1"/>
</dbReference>
<accession>A0A841Q621</accession>
<dbReference type="PANTHER" id="PTHR11717">
    <property type="entry name" value="LOW MOLECULAR WEIGHT PROTEIN TYROSINE PHOSPHATASE"/>
    <property type="match status" value="1"/>
</dbReference>
<sequence length="200" mass="22987">MKNILFVCTGNTCRSPMAEALVKHKTNKIKARSAGIFAGHGQPASRGTTEALREKGILLRHQSQPVTQDLINWADLILTMTTNHKQSLVMQFPQVDDKVYTLKEYVDAEHQRVWTDLKKAYATLEEKRANLQSQSEAAGRLEMEKQIKEDLRKIDELESKLNHVDIHDPFGGDVEIYRKTLKELEKHIELLIEKLDNKDR</sequence>
<dbReference type="AlphaFoldDB" id="A0A841Q621"/>
<dbReference type="GO" id="GO:0004725">
    <property type="term" value="F:protein tyrosine phosphatase activity"/>
    <property type="evidence" value="ECO:0007669"/>
    <property type="project" value="UniProtKB-EC"/>
</dbReference>